<dbReference type="PANTHER" id="PTHR30346">
    <property type="entry name" value="TRANSCRIPTIONAL DUAL REGULATOR HCAR-RELATED"/>
    <property type="match status" value="1"/>
</dbReference>
<accession>A0ABT2JJ43</accession>
<dbReference type="SUPFAM" id="SSF53850">
    <property type="entry name" value="Periplasmic binding protein-like II"/>
    <property type="match status" value="1"/>
</dbReference>
<dbReference type="Pfam" id="PF00126">
    <property type="entry name" value="HTH_1"/>
    <property type="match status" value="1"/>
</dbReference>
<dbReference type="EMBL" id="JAFFZE010000027">
    <property type="protein sequence ID" value="MCT2587741.1"/>
    <property type="molecule type" value="Genomic_DNA"/>
</dbReference>
<dbReference type="Pfam" id="PF03466">
    <property type="entry name" value="LysR_substrate"/>
    <property type="match status" value="1"/>
</dbReference>
<evidence type="ECO:0000256" key="4">
    <source>
        <dbReference type="ARBA" id="ARBA00023163"/>
    </source>
</evidence>
<evidence type="ECO:0000256" key="2">
    <source>
        <dbReference type="ARBA" id="ARBA00023015"/>
    </source>
</evidence>
<keyword evidence="7" id="KW-1185">Reference proteome</keyword>
<evidence type="ECO:0000259" key="5">
    <source>
        <dbReference type="PROSITE" id="PS50931"/>
    </source>
</evidence>
<keyword evidence="4" id="KW-0804">Transcription</keyword>
<dbReference type="Gene3D" id="1.10.10.10">
    <property type="entry name" value="Winged helix-like DNA-binding domain superfamily/Winged helix DNA-binding domain"/>
    <property type="match status" value="1"/>
</dbReference>
<dbReference type="SUPFAM" id="SSF46785">
    <property type="entry name" value="Winged helix' DNA-binding domain"/>
    <property type="match status" value="1"/>
</dbReference>
<keyword evidence="2" id="KW-0805">Transcription regulation</keyword>
<sequence>MESRELAYFVAVAEELNFGRAAERLGMAQPPLSRAIQQLERRLGVRLLTRTSRRVELTPAGEVLLAEGRTALTALAAAEERARRAADPKLVLALKPGGDAGLLEKILARCAAEEIAVEPRFCAIGEQEGLLRGGEADVALLHLPYDEPADLATEVLLVDREIVLMPSTHRLADRTELSRADLDGEEVFEWTDECPAVGGPIRDTGQVGTLVALGQFVAVMPESFAEYVPPNLAAVPLTDGNTSTVVLAWPAESRSRELARFVRVAAGVTAPAAT</sequence>
<dbReference type="InterPro" id="IPR036390">
    <property type="entry name" value="WH_DNA-bd_sf"/>
</dbReference>
<comment type="similarity">
    <text evidence="1">Belongs to the LysR transcriptional regulatory family.</text>
</comment>
<feature type="domain" description="HTH lysR-type" evidence="5">
    <location>
        <begin position="1"/>
        <end position="58"/>
    </location>
</feature>
<dbReference type="InterPro" id="IPR005119">
    <property type="entry name" value="LysR_subst-bd"/>
</dbReference>
<dbReference type="Gene3D" id="3.40.190.10">
    <property type="entry name" value="Periplasmic binding protein-like II"/>
    <property type="match status" value="4"/>
</dbReference>
<reference evidence="6 7" key="1">
    <citation type="submission" date="2021-02" db="EMBL/GenBank/DDBJ databases">
        <title>Actinophytocola xerophila sp. nov., isolated from soil of cotton cropping field.</title>
        <authorList>
            <person name="Huang R."/>
            <person name="Chen X."/>
            <person name="Ge X."/>
            <person name="Liu W."/>
        </authorList>
    </citation>
    <scope>NUCLEOTIDE SEQUENCE [LARGE SCALE GENOMIC DNA]</scope>
    <source>
        <strain evidence="6 7">S1-96</strain>
    </source>
</reference>
<dbReference type="InterPro" id="IPR000847">
    <property type="entry name" value="LysR_HTH_N"/>
</dbReference>
<keyword evidence="3" id="KW-0238">DNA-binding</keyword>
<proteinExistence type="inferred from homology"/>
<comment type="caution">
    <text evidence="6">The sequence shown here is derived from an EMBL/GenBank/DDBJ whole genome shotgun (WGS) entry which is preliminary data.</text>
</comment>
<protein>
    <submittedName>
        <fullName evidence="6">LysR family transcriptional regulator</fullName>
    </submittedName>
</protein>
<dbReference type="PRINTS" id="PR00039">
    <property type="entry name" value="HTHLYSR"/>
</dbReference>
<evidence type="ECO:0000313" key="6">
    <source>
        <dbReference type="EMBL" id="MCT2587741.1"/>
    </source>
</evidence>
<gene>
    <name evidence="6" type="ORF">JT362_31940</name>
</gene>
<dbReference type="RefSeq" id="WP_311202783.1">
    <property type="nucleotide sequence ID" value="NZ_JAFFZE010000027.1"/>
</dbReference>
<evidence type="ECO:0000313" key="7">
    <source>
        <dbReference type="Proteomes" id="UP001156441"/>
    </source>
</evidence>
<dbReference type="Proteomes" id="UP001156441">
    <property type="component" value="Unassembled WGS sequence"/>
</dbReference>
<dbReference type="PROSITE" id="PS50931">
    <property type="entry name" value="HTH_LYSR"/>
    <property type="match status" value="1"/>
</dbReference>
<dbReference type="InterPro" id="IPR036388">
    <property type="entry name" value="WH-like_DNA-bd_sf"/>
</dbReference>
<evidence type="ECO:0000256" key="3">
    <source>
        <dbReference type="ARBA" id="ARBA00023125"/>
    </source>
</evidence>
<dbReference type="PANTHER" id="PTHR30346:SF0">
    <property type="entry name" value="HCA OPERON TRANSCRIPTIONAL ACTIVATOR HCAR"/>
    <property type="match status" value="1"/>
</dbReference>
<evidence type="ECO:0000256" key="1">
    <source>
        <dbReference type="ARBA" id="ARBA00009437"/>
    </source>
</evidence>
<organism evidence="6 7">
    <name type="scientific">Actinophytocola gossypii</name>
    <dbReference type="NCBI Taxonomy" id="2812003"/>
    <lineage>
        <taxon>Bacteria</taxon>
        <taxon>Bacillati</taxon>
        <taxon>Actinomycetota</taxon>
        <taxon>Actinomycetes</taxon>
        <taxon>Pseudonocardiales</taxon>
        <taxon>Pseudonocardiaceae</taxon>
    </lineage>
</organism>
<name>A0ABT2JJ43_9PSEU</name>